<dbReference type="Proteomes" id="UP000039324">
    <property type="component" value="Unassembled WGS sequence"/>
</dbReference>
<keyword evidence="1" id="KW-0469">Meiosis</keyword>
<proteinExistence type="predicted"/>
<organism evidence="3 5">
    <name type="scientific">Plasmodiophora brassicae</name>
    <name type="common">Clubroot disease agent</name>
    <dbReference type="NCBI Taxonomy" id="37360"/>
    <lineage>
        <taxon>Eukaryota</taxon>
        <taxon>Sar</taxon>
        <taxon>Rhizaria</taxon>
        <taxon>Endomyxa</taxon>
        <taxon>Phytomyxea</taxon>
        <taxon>Plasmodiophorida</taxon>
        <taxon>Plasmodiophoridae</taxon>
        <taxon>Plasmodiophora</taxon>
    </lineage>
</organism>
<reference evidence="3 5" key="1">
    <citation type="submission" date="2015-02" db="EMBL/GenBank/DDBJ databases">
        <authorList>
            <person name="Chooi Y.-H."/>
        </authorList>
    </citation>
    <scope>NUCLEOTIDE SEQUENCE [LARGE SCALE GENOMIC DNA]</scope>
    <source>
        <strain evidence="3">E3</strain>
    </source>
</reference>
<dbReference type="Proteomes" id="UP000290189">
    <property type="component" value="Unassembled WGS sequence"/>
</dbReference>
<gene>
    <name evidence="3" type="ORF">PBRA_007229</name>
    <name evidence="4" type="ORF">PLBR_LOCUS3219</name>
</gene>
<dbReference type="AlphaFoldDB" id="A0A0G4IWM9"/>
<protein>
    <recommendedName>
        <fullName evidence="2">Protein ZIP4 homolog</fullName>
    </recommendedName>
</protein>
<dbReference type="Gene3D" id="1.25.40.10">
    <property type="entry name" value="Tetratricopeptide repeat domain"/>
    <property type="match status" value="2"/>
</dbReference>
<dbReference type="InterPro" id="IPR011990">
    <property type="entry name" value="TPR-like_helical_dom_sf"/>
</dbReference>
<keyword evidence="4" id="KW-0496">Mitochondrion</keyword>
<dbReference type="GO" id="GO:0051321">
    <property type="term" value="P:meiotic cell cycle"/>
    <property type="evidence" value="ECO:0007669"/>
    <property type="project" value="UniProtKB-KW"/>
</dbReference>
<dbReference type="Pfam" id="PF08631">
    <property type="entry name" value="SPO22"/>
    <property type="match status" value="1"/>
</dbReference>
<name>A0A0G4IWM9_PLABS</name>
<dbReference type="STRING" id="37360.A0A0G4IWM9"/>
<dbReference type="OrthoDB" id="65716at2759"/>
<dbReference type="EMBL" id="OVEO01000005">
    <property type="protein sequence ID" value="SPQ96004.1"/>
    <property type="molecule type" value="Genomic_DNA"/>
</dbReference>
<evidence type="ECO:0000313" key="3">
    <source>
        <dbReference type="EMBL" id="CEO99496.1"/>
    </source>
</evidence>
<dbReference type="PANTHER" id="PTHR47083:SF1">
    <property type="entry name" value="TESTIS-EXPRESSED PROTEIN 11"/>
    <property type="match status" value="1"/>
</dbReference>
<sequence length="892" mass="98977">MRVQTAADGSIEGSIEAVRRNVDALQTAEIENGRAGELIDEITRWADRLQAYTAPLGLAVSNVVEDIAIDLFNFTATRDNLSLKIKAHVRSLCCMIVSSPAISCEQSLVVKIAVQSGRTCMEAGDFVTAEQHLSLAWSHLEAMFGASECTLSPAELSETRVTASSALALRSDALWKLGKLEMSLSQAQLALDFVDSSRAYQLYATFYNRGVQLYQKGLIKEAIGWLEMSNHALHKDPDQSKILDKQGRVLRALSVALNDLDDLDKALDTVERSLELVNDDVDSLFLRTQILIKSKKFDAASESLSRTIQHSGCGLKMGTALCRLLAESGCPASSVRGYDELLEKFPGECQLRIGKLRCLMRTADFDQAAIVSDQLIADHISGRHELTKEDHDSLRRIINNIAVQFFEDKKYVACADWIGKSERLSTASDLDQTSATQLCLCAMSMVHFDAGNIEESLRFARKAAALLDSAVPDLLVARCCIALHNEDEAKQRIENALRSSPIDQSLVAVIMAESVNADMLPIAIQCCEDMLKSGTTAEFKHVQLLQCALQLHFNMIRKSSDSPDQASFERASFHLRNCLTHVRGDGEPDCEARLVPWFAKIAWNIGVIAAQHDKFRECCELFSTASDLFKMLPDCTDGETLNRIRLSLCMAASAAVHSAWSLKDDQNTSGSAIVTCQTATRLLREFSSTLVMSGPDSLLTNLCPMVHVLEFQVKLLMRDPNLVVHVKSSRKVNGWKPSMFDDLASLALLPPFNRRDAALAAVRERLTEELQMVDRAVGHTIDIVVVAKLIRQLIAMTENMESQMSLFDEAIKLKMNQHTSSYPKLEAHWIIARAWNNGVLSFRGGRLLDAERWMSRSIQMLDIFIDPDEAGAKKQEMLRSHAYVMSRIQSAK</sequence>
<dbReference type="OMA" id="NYETQMN"/>
<keyword evidence="5" id="KW-1185">Reference proteome</keyword>
<evidence type="ECO:0000256" key="2">
    <source>
        <dbReference type="ARBA" id="ARBA00031845"/>
    </source>
</evidence>
<dbReference type="InterPro" id="IPR013940">
    <property type="entry name" value="Spo22/ZIP4/TEX11"/>
</dbReference>
<geneLocation type="mitochondrion" evidence="4"/>
<dbReference type="PANTHER" id="PTHR47083">
    <property type="entry name" value="TESTIS-EXPRESSED PROTEIN 11"/>
    <property type="match status" value="1"/>
</dbReference>
<dbReference type="InterPro" id="IPR042861">
    <property type="entry name" value="TEX11"/>
</dbReference>
<evidence type="ECO:0000313" key="6">
    <source>
        <dbReference type="Proteomes" id="UP000290189"/>
    </source>
</evidence>
<dbReference type="EMBL" id="CDSF01000091">
    <property type="protein sequence ID" value="CEO99496.1"/>
    <property type="molecule type" value="Genomic_DNA"/>
</dbReference>
<evidence type="ECO:0000313" key="4">
    <source>
        <dbReference type="EMBL" id="SPQ96004.1"/>
    </source>
</evidence>
<evidence type="ECO:0000256" key="1">
    <source>
        <dbReference type="ARBA" id="ARBA00023254"/>
    </source>
</evidence>
<dbReference type="SUPFAM" id="SSF48452">
    <property type="entry name" value="TPR-like"/>
    <property type="match status" value="2"/>
</dbReference>
<reference evidence="4 6" key="2">
    <citation type="submission" date="2018-03" db="EMBL/GenBank/DDBJ databases">
        <authorList>
            <person name="Fogelqvist J."/>
        </authorList>
    </citation>
    <scope>NUCLEOTIDE SEQUENCE [LARGE SCALE GENOMIC DNA]</scope>
</reference>
<evidence type="ECO:0000313" key="5">
    <source>
        <dbReference type="Proteomes" id="UP000039324"/>
    </source>
</evidence>
<accession>A0A0G4IWM9</accession>